<evidence type="ECO:0000256" key="6">
    <source>
        <dbReference type="ARBA" id="ARBA00022840"/>
    </source>
</evidence>
<protein>
    <recommendedName>
        <fullName evidence="1">non-specific serine/threonine protein kinase</fullName>
        <ecNumber evidence="1">2.7.11.1</ecNumber>
    </recommendedName>
</protein>
<dbReference type="SUPFAM" id="SSF56112">
    <property type="entry name" value="Protein kinase-like (PK-like)"/>
    <property type="match status" value="1"/>
</dbReference>
<dbReference type="PANTHER" id="PTHR43289:SF6">
    <property type="entry name" value="SERINE_THREONINE-PROTEIN KINASE NEKL-3"/>
    <property type="match status" value="1"/>
</dbReference>
<dbReference type="PANTHER" id="PTHR43289">
    <property type="entry name" value="MITOGEN-ACTIVATED PROTEIN KINASE KINASE KINASE 20-RELATED"/>
    <property type="match status" value="1"/>
</dbReference>
<evidence type="ECO:0000256" key="7">
    <source>
        <dbReference type="SAM" id="Phobius"/>
    </source>
</evidence>
<dbReference type="PROSITE" id="PS00108">
    <property type="entry name" value="PROTEIN_KINASE_ST"/>
    <property type="match status" value="1"/>
</dbReference>
<keyword evidence="7" id="KW-1133">Transmembrane helix</keyword>
<dbReference type="Gene3D" id="1.10.510.10">
    <property type="entry name" value="Transferase(Phosphotransferase) domain 1"/>
    <property type="match status" value="1"/>
</dbReference>
<sequence>MSGPALSCIVGLSLHISYNLHETIENAMQASVTTKLAAGETLDHYRLDAEVARSGMATLFRATDLRTGRQVAVKVPHPEMEADPILLERFRREEEIGQEIDHPGIVKTYDGEERSRRYMVIEWVDGQLLRSILNAERKLPVDRAVALTLAICDALDTMHKHGVVHRDLKPENIMVDAQDRVKIIDFGIALKEDARRITHATLTPALGTPDYISPEQVKGQRGDQRSDVYALGAMLYEMLTGQPPFVGPNPLAVMNERLLHDPAPARELNPEIAPEVEEILFRALERDPHHRYSTAAEMAWELEHQELVGVDNTGRRPALRRRFLRGGRKMLLYAGLALVPVVLFVVMWLLAKR</sequence>
<dbReference type="Gene3D" id="3.30.200.20">
    <property type="entry name" value="Phosphorylase Kinase, domain 1"/>
    <property type="match status" value="1"/>
</dbReference>
<reference evidence="10" key="1">
    <citation type="submission" date="2018-02" db="EMBL/GenBank/DDBJ databases">
        <authorList>
            <person name="Hausmann B."/>
        </authorList>
    </citation>
    <scope>NUCLEOTIDE SEQUENCE [LARGE SCALE GENOMIC DNA]</scope>
    <source>
        <strain evidence="10">Peat soil MAG SbA5</strain>
    </source>
</reference>
<dbReference type="EMBL" id="OKRB01000086">
    <property type="protein sequence ID" value="SPE20986.1"/>
    <property type="molecule type" value="Genomic_DNA"/>
</dbReference>
<evidence type="ECO:0000313" key="10">
    <source>
        <dbReference type="Proteomes" id="UP000239735"/>
    </source>
</evidence>
<dbReference type="FunFam" id="1.10.510.10:FF:000021">
    <property type="entry name" value="Serine/threonine protein kinase"/>
    <property type="match status" value="1"/>
</dbReference>
<keyword evidence="5 9" id="KW-0418">Kinase</keyword>
<proteinExistence type="predicted"/>
<feature type="domain" description="Protein kinase" evidence="8">
    <location>
        <begin position="45"/>
        <end position="307"/>
    </location>
</feature>
<keyword evidence="2 9" id="KW-0723">Serine/threonine-protein kinase</keyword>
<keyword evidence="7" id="KW-0472">Membrane</keyword>
<dbReference type="InterPro" id="IPR011009">
    <property type="entry name" value="Kinase-like_dom_sf"/>
</dbReference>
<evidence type="ECO:0000256" key="3">
    <source>
        <dbReference type="ARBA" id="ARBA00022679"/>
    </source>
</evidence>
<gene>
    <name evidence="9" type="ORF">SBA5_30193</name>
</gene>
<evidence type="ECO:0000256" key="4">
    <source>
        <dbReference type="ARBA" id="ARBA00022741"/>
    </source>
</evidence>
<organism evidence="9 10">
    <name type="scientific">Candidatus Sulfuritelmatomonas gaucii</name>
    <dbReference type="NCBI Taxonomy" id="2043161"/>
    <lineage>
        <taxon>Bacteria</taxon>
        <taxon>Pseudomonadati</taxon>
        <taxon>Acidobacteriota</taxon>
        <taxon>Terriglobia</taxon>
        <taxon>Terriglobales</taxon>
        <taxon>Acidobacteriaceae</taxon>
        <taxon>Candidatus Sulfuritelmatomonas</taxon>
    </lineage>
</organism>
<evidence type="ECO:0000256" key="5">
    <source>
        <dbReference type="ARBA" id="ARBA00022777"/>
    </source>
</evidence>
<dbReference type="AlphaFoldDB" id="A0A2N9LCI2"/>
<keyword evidence="7" id="KW-0812">Transmembrane</keyword>
<name>A0A2N9LCI2_9BACT</name>
<dbReference type="GO" id="GO:0004674">
    <property type="term" value="F:protein serine/threonine kinase activity"/>
    <property type="evidence" value="ECO:0007669"/>
    <property type="project" value="UniProtKB-KW"/>
</dbReference>
<evidence type="ECO:0000256" key="2">
    <source>
        <dbReference type="ARBA" id="ARBA00022527"/>
    </source>
</evidence>
<evidence type="ECO:0000256" key="1">
    <source>
        <dbReference type="ARBA" id="ARBA00012513"/>
    </source>
</evidence>
<evidence type="ECO:0000313" key="9">
    <source>
        <dbReference type="EMBL" id="SPE20986.1"/>
    </source>
</evidence>
<dbReference type="Proteomes" id="UP000239735">
    <property type="component" value="Unassembled WGS sequence"/>
</dbReference>
<dbReference type="PROSITE" id="PS50011">
    <property type="entry name" value="PROTEIN_KINASE_DOM"/>
    <property type="match status" value="1"/>
</dbReference>
<evidence type="ECO:0000259" key="8">
    <source>
        <dbReference type="PROSITE" id="PS50011"/>
    </source>
</evidence>
<dbReference type="InterPro" id="IPR008271">
    <property type="entry name" value="Ser/Thr_kinase_AS"/>
</dbReference>
<dbReference type="Pfam" id="PF00069">
    <property type="entry name" value="Pkinase"/>
    <property type="match status" value="1"/>
</dbReference>
<feature type="transmembrane region" description="Helical" evidence="7">
    <location>
        <begin position="330"/>
        <end position="351"/>
    </location>
</feature>
<keyword evidence="3 9" id="KW-0808">Transferase</keyword>
<dbReference type="OrthoDB" id="9801841at2"/>
<keyword evidence="6" id="KW-0067">ATP-binding</keyword>
<dbReference type="EC" id="2.7.11.1" evidence="1"/>
<keyword evidence="4" id="KW-0547">Nucleotide-binding</keyword>
<dbReference type="SMART" id="SM00220">
    <property type="entry name" value="S_TKc"/>
    <property type="match status" value="1"/>
</dbReference>
<dbReference type="InterPro" id="IPR000719">
    <property type="entry name" value="Prot_kinase_dom"/>
</dbReference>
<dbReference type="CDD" id="cd14014">
    <property type="entry name" value="STKc_PknB_like"/>
    <property type="match status" value="1"/>
</dbReference>
<accession>A0A2N9LCI2</accession>
<dbReference type="GO" id="GO:0005524">
    <property type="term" value="F:ATP binding"/>
    <property type="evidence" value="ECO:0007669"/>
    <property type="project" value="UniProtKB-KW"/>
</dbReference>